<keyword evidence="2" id="KW-1185">Reference proteome</keyword>
<keyword evidence="1" id="KW-0175">Coiled coil</keyword>
<dbReference type="InterPro" id="IPR043136">
    <property type="entry name" value="B30.2/SPRY_sf"/>
</dbReference>
<evidence type="ECO:0000256" key="1">
    <source>
        <dbReference type="SAM" id="Coils"/>
    </source>
</evidence>
<reference evidence="3" key="3">
    <citation type="submission" date="2016-06" db="UniProtKB">
        <authorList>
            <consortium name="WormBaseParasite"/>
        </authorList>
    </citation>
    <scope>IDENTIFICATION</scope>
</reference>
<accession>A0A183CDU6</accession>
<evidence type="ECO:0000313" key="2">
    <source>
        <dbReference type="Proteomes" id="UP000050741"/>
    </source>
</evidence>
<name>A0A183CDU6_GLOPA</name>
<dbReference type="WBParaSite" id="GPLIN_001105000">
    <property type="protein sequence ID" value="GPLIN_001105000"/>
    <property type="gene ID" value="GPLIN_001105000"/>
</dbReference>
<feature type="coiled-coil region" evidence="1">
    <location>
        <begin position="1"/>
        <end position="36"/>
    </location>
</feature>
<dbReference type="CDD" id="cd12885">
    <property type="entry name" value="SPRY_RanBP_like"/>
    <property type="match status" value="1"/>
</dbReference>
<protein>
    <submittedName>
        <fullName evidence="3">SPRY domain-containing protein</fullName>
    </submittedName>
</protein>
<dbReference type="InterPro" id="IPR044736">
    <property type="entry name" value="Gid1/RanBPM/SPLA_SPRY"/>
</dbReference>
<sequence>MNQLERELIAKMEECQKQQQQNIDAKLEKCQKQQQQNIVDLRKTVAVLSEIGLINRWDSAACDPSLALIGPEQLIVQRNGEEDAWGSVIAEKPMSKTPYFEVTILEETIGFVSIGLATKQMPLDEMVGYYEGTYAYEDDGNFWGHEVKGCCHENGRPYIGKKPSFDVGDV</sequence>
<dbReference type="SUPFAM" id="SSF49899">
    <property type="entry name" value="Concanavalin A-like lectins/glucanases"/>
    <property type="match status" value="1"/>
</dbReference>
<dbReference type="Proteomes" id="UP000050741">
    <property type="component" value="Unassembled WGS sequence"/>
</dbReference>
<evidence type="ECO:0000313" key="3">
    <source>
        <dbReference type="WBParaSite" id="GPLIN_001105000"/>
    </source>
</evidence>
<dbReference type="AlphaFoldDB" id="A0A183CDU6"/>
<dbReference type="Gene3D" id="2.60.120.920">
    <property type="match status" value="1"/>
</dbReference>
<proteinExistence type="predicted"/>
<organism evidence="2 3">
    <name type="scientific">Globodera pallida</name>
    <name type="common">Potato cyst nematode worm</name>
    <name type="synonym">Heterodera pallida</name>
    <dbReference type="NCBI Taxonomy" id="36090"/>
    <lineage>
        <taxon>Eukaryota</taxon>
        <taxon>Metazoa</taxon>
        <taxon>Ecdysozoa</taxon>
        <taxon>Nematoda</taxon>
        <taxon>Chromadorea</taxon>
        <taxon>Rhabditida</taxon>
        <taxon>Tylenchina</taxon>
        <taxon>Tylenchomorpha</taxon>
        <taxon>Tylenchoidea</taxon>
        <taxon>Heteroderidae</taxon>
        <taxon>Heteroderinae</taxon>
        <taxon>Globodera</taxon>
    </lineage>
</organism>
<reference evidence="2" key="2">
    <citation type="submission" date="2014-05" db="EMBL/GenBank/DDBJ databases">
        <title>The genome and life-stage specific transcriptomes of Globodera pallida elucidate key aspects of plant parasitism by a cyst nematode.</title>
        <authorList>
            <person name="Cotton J.A."/>
            <person name="Lilley C.J."/>
            <person name="Jones L.M."/>
            <person name="Kikuchi T."/>
            <person name="Reid A.J."/>
            <person name="Thorpe P."/>
            <person name="Tsai I.J."/>
            <person name="Beasley H."/>
            <person name="Blok V."/>
            <person name="Cock P.J.A."/>
            <person name="Van den Akker S.E."/>
            <person name="Holroyd N."/>
            <person name="Hunt M."/>
            <person name="Mantelin S."/>
            <person name="Naghra H."/>
            <person name="Pain A."/>
            <person name="Palomares-Rius J.E."/>
            <person name="Zarowiecki M."/>
            <person name="Berriman M."/>
            <person name="Jones J.T."/>
            <person name="Urwin P.E."/>
        </authorList>
    </citation>
    <scope>NUCLEOTIDE SEQUENCE [LARGE SCALE GENOMIC DNA]</scope>
    <source>
        <strain evidence="2">Lindley</strain>
    </source>
</reference>
<dbReference type="InterPro" id="IPR013320">
    <property type="entry name" value="ConA-like_dom_sf"/>
</dbReference>
<reference evidence="2" key="1">
    <citation type="submission" date="2013-12" db="EMBL/GenBank/DDBJ databases">
        <authorList>
            <person name="Aslett M."/>
        </authorList>
    </citation>
    <scope>NUCLEOTIDE SEQUENCE [LARGE SCALE GENOMIC DNA]</scope>
    <source>
        <strain evidence="2">Lindley</strain>
    </source>
</reference>